<dbReference type="SUPFAM" id="SSF140453">
    <property type="entry name" value="EsxAB dimer-like"/>
    <property type="match status" value="1"/>
</dbReference>
<reference evidence="2 3" key="1">
    <citation type="submission" date="2017-06" db="EMBL/GenBank/DDBJ databases">
        <authorList>
            <person name="Kim H.J."/>
            <person name="Triplett B.A."/>
        </authorList>
    </citation>
    <scope>NUCLEOTIDE SEQUENCE [LARGE SCALE GENOMIC DNA]</scope>
    <source>
        <strain evidence="2 3">CGMCC 4.1858</strain>
    </source>
</reference>
<evidence type="ECO:0000313" key="2">
    <source>
        <dbReference type="EMBL" id="SNT54870.1"/>
    </source>
</evidence>
<accession>A0A239NJB6</accession>
<name>A0A239NJB6_9ACTN</name>
<evidence type="ECO:0000256" key="1">
    <source>
        <dbReference type="SAM" id="MobiDB-lite"/>
    </source>
</evidence>
<dbReference type="AlphaFoldDB" id="A0A239NJB6"/>
<dbReference type="InterPro" id="IPR036689">
    <property type="entry name" value="ESAT-6-like_sf"/>
</dbReference>
<evidence type="ECO:0000313" key="3">
    <source>
        <dbReference type="Proteomes" id="UP000198280"/>
    </source>
</evidence>
<dbReference type="EMBL" id="FZOF01000038">
    <property type="protein sequence ID" value="SNT54870.1"/>
    <property type="molecule type" value="Genomic_DNA"/>
</dbReference>
<dbReference type="OrthoDB" id="3846417at2"/>
<keyword evidence="3" id="KW-1185">Reference proteome</keyword>
<organism evidence="2 3">
    <name type="scientific">Actinacidiphila glaucinigra</name>
    <dbReference type="NCBI Taxonomy" id="235986"/>
    <lineage>
        <taxon>Bacteria</taxon>
        <taxon>Bacillati</taxon>
        <taxon>Actinomycetota</taxon>
        <taxon>Actinomycetes</taxon>
        <taxon>Kitasatosporales</taxon>
        <taxon>Streptomycetaceae</taxon>
        <taxon>Actinacidiphila</taxon>
    </lineage>
</organism>
<dbReference type="RefSeq" id="WP_089228846.1">
    <property type="nucleotide sequence ID" value="NZ_FZOF01000038.1"/>
</dbReference>
<dbReference type="InterPro" id="IPR038332">
    <property type="entry name" value="PPE_sf"/>
</dbReference>
<protein>
    <submittedName>
        <fullName evidence="2">Uncharacterized protein</fullName>
    </submittedName>
</protein>
<sequence length="754" mass="80851">MVSIPYLDKADLGPLADAAASWGALPAKYEALQREFEQRVINHLKGHWEGDAATAAFATMESARTEYANAATEAGRIAKLLGDAHTEFAAFQKQLQALLDEARADSFHVSEDGAIKDVDSRWDSPTASASPGFATERKGKLDSLSSRLTRVLELATAADEAASAALERDANGDSRSFNTSVYTSLDAVEIDQATAIAAKGDRATDAELDQLNRILHANSEDSDFTTGFYDKLGPHKTLDFYANLTAQADEEPDSRRFKEVQELQKNLGHSLATATDPDKQPHLSDAWNAELRAQGAQKFTVSDNPGYPYQPYGYQVLGGILRYGEYDSHFLTPIARHAVSLEAENPDIWIENSPRGSLNEDITSNPSGRGGDGFDPMTGILEGLGHSPDAAEDFFTGDVIAYHRDGTVDPGGDVRVDHGDGRKDVDSYLDYFTDPDRDWVPDTASRDLEESAKATRYGPDALGHALEAAVSGRAYDDLDGPPVKHSEGQAELMHDVVDRFGNDPGLISLKDGGALSPMTDSLGNMTAEYMWDVQKAMAGDSDNFTTYGKDAGLQDLNDGPLSTFIGAVSKDPDAYGAIGNAQQAVTTQVVTGALDGRTGGEVPTDKVKDLVAPGALISGIMEESRSQAVYDDRIASDEEFNKGLETGDKWVGRVVGMGTSKIPVAGDAVGWVVEDIQAAVVEHYTRDSGDEAGDEARHELESKRETGAQAIKDATATAGREAGLTEGQITDLGDAVYHQANLDYGDGRNRARGL</sequence>
<dbReference type="Proteomes" id="UP000198280">
    <property type="component" value="Unassembled WGS sequence"/>
</dbReference>
<feature type="region of interest" description="Disordered" evidence="1">
    <location>
        <begin position="686"/>
        <end position="706"/>
    </location>
</feature>
<dbReference type="Gene3D" id="1.20.1260.20">
    <property type="entry name" value="PPE superfamily"/>
    <property type="match status" value="1"/>
</dbReference>
<gene>
    <name evidence="2" type="ORF">SAMN05216252_13829</name>
</gene>
<proteinExistence type="predicted"/>